<dbReference type="Pfam" id="PF08376">
    <property type="entry name" value="NIT"/>
    <property type="match status" value="1"/>
</dbReference>
<dbReference type="Proteomes" id="UP000610846">
    <property type="component" value="Unassembled WGS sequence"/>
</dbReference>
<keyword evidence="6 11" id="KW-0812">Transmembrane</keyword>
<feature type="compositionally biased region" description="Basic and acidic residues" evidence="10">
    <location>
        <begin position="950"/>
        <end position="970"/>
    </location>
</feature>
<evidence type="ECO:0000256" key="9">
    <source>
        <dbReference type="ARBA" id="ARBA00023012"/>
    </source>
</evidence>
<name>A0A927G849_9MICO</name>
<feature type="domain" description="HAMP" evidence="13">
    <location>
        <begin position="327"/>
        <end position="395"/>
    </location>
</feature>
<accession>A0A927G849</accession>
<dbReference type="Pfam" id="PF00672">
    <property type="entry name" value="HAMP"/>
    <property type="match status" value="1"/>
</dbReference>
<dbReference type="EMBL" id="JACYHB010000004">
    <property type="protein sequence ID" value="MBD8078671.1"/>
    <property type="molecule type" value="Genomic_DNA"/>
</dbReference>
<proteinExistence type="predicted"/>
<comment type="subcellular location">
    <subcellularLocation>
        <location evidence="2">Membrane</location>
    </subcellularLocation>
</comment>
<dbReference type="PROSITE" id="PS50885">
    <property type="entry name" value="HAMP"/>
    <property type="match status" value="1"/>
</dbReference>
<feature type="region of interest" description="Disordered" evidence="10">
    <location>
        <begin position="917"/>
        <end position="1136"/>
    </location>
</feature>
<evidence type="ECO:0000256" key="10">
    <source>
        <dbReference type="SAM" id="MobiDB-lite"/>
    </source>
</evidence>
<evidence type="ECO:0000256" key="6">
    <source>
        <dbReference type="ARBA" id="ARBA00022692"/>
    </source>
</evidence>
<dbReference type="SMART" id="SM00304">
    <property type="entry name" value="HAMP"/>
    <property type="match status" value="1"/>
</dbReference>
<reference evidence="14" key="2">
    <citation type="submission" date="2020-09" db="EMBL/GenBank/DDBJ databases">
        <authorList>
            <person name="Yu Y."/>
        </authorList>
    </citation>
    <scope>NUCLEOTIDE SEQUENCE</scope>
    <source>
        <strain evidence="14">KCTC 49039</strain>
    </source>
</reference>
<keyword evidence="5" id="KW-0808">Transferase</keyword>
<gene>
    <name evidence="14" type="ORF">IF651_06305</name>
</gene>
<keyword evidence="8 11" id="KW-1133">Transmembrane helix</keyword>
<dbReference type="PROSITE" id="PS50109">
    <property type="entry name" value="HIS_KIN"/>
    <property type="match status" value="1"/>
</dbReference>
<evidence type="ECO:0000256" key="8">
    <source>
        <dbReference type="ARBA" id="ARBA00022989"/>
    </source>
</evidence>
<evidence type="ECO:0000256" key="7">
    <source>
        <dbReference type="ARBA" id="ARBA00022777"/>
    </source>
</evidence>
<dbReference type="GO" id="GO:0000160">
    <property type="term" value="P:phosphorelay signal transduction system"/>
    <property type="evidence" value="ECO:0007669"/>
    <property type="project" value="UniProtKB-KW"/>
</dbReference>
<dbReference type="RefSeq" id="WP_191828266.1">
    <property type="nucleotide sequence ID" value="NZ_JACYHB010000004.1"/>
</dbReference>
<dbReference type="AlphaFoldDB" id="A0A927G849"/>
<feature type="region of interest" description="Disordered" evidence="10">
    <location>
        <begin position="770"/>
        <end position="796"/>
    </location>
</feature>
<evidence type="ECO:0000259" key="12">
    <source>
        <dbReference type="PROSITE" id="PS50109"/>
    </source>
</evidence>
<dbReference type="CDD" id="cd06225">
    <property type="entry name" value="HAMP"/>
    <property type="match status" value="1"/>
</dbReference>
<keyword evidence="9" id="KW-0902">Two-component regulatory system</keyword>
<evidence type="ECO:0000256" key="2">
    <source>
        <dbReference type="ARBA" id="ARBA00004370"/>
    </source>
</evidence>
<feature type="region of interest" description="Disordered" evidence="10">
    <location>
        <begin position="1230"/>
        <end position="1261"/>
    </location>
</feature>
<evidence type="ECO:0000313" key="14">
    <source>
        <dbReference type="EMBL" id="MBD8078671.1"/>
    </source>
</evidence>
<feature type="compositionally biased region" description="Polar residues" evidence="10">
    <location>
        <begin position="1240"/>
        <end position="1249"/>
    </location>
</feature>
<dbReference type="Pfam" id="PF02518">
    <property type="entry name" value="HATPase_c"/>
    <property type="match status" value="1"/>
</dbReference>
<dbReference type="InterPro" id="IPR003594">
    <property type="entry name" value="HATPase_dom"/>
</dbReference>
<dbReference type="Gene3D" id="3.30.565.10">
    <property type="entry name" value="Histidine kinase-like ATPase, C-terminal domain"/>
    <property type="match status" value="1"/>
</dbReference>
<evidence type="ECO:0000259" key="13">
    <source>
        <dbReference type="PROSITE" id="PS50885"/>
    </source>
</evidence>
<keyword evidence="11" id="KW-0472">Membrane</keyword>
<dbReference type="InterPro" id="IPR050428">
    <property type="entry name" value="TCS_sensor_his_kinase"/>
</dbReference>
<dbReference type="SMART" id="SM00387">
    <property type="entry name" value="HATPase_c"/>
    <property type="match status" value="1"/>
</dbReference>
<evidence type="ECO:0000313" key="15">
    <source>
        <dbReference type="Proteomes" id="UP000610846"/>
    </source>
</evidence>
<dbReference type="InterPro" id="IPR036890">
    <property type="entry name" value="HATPase_C_sf"/>
</dbReference>
<dbReference type="InterPro" id="IPR003660">
    <property type="entry name" value="HAMP_dom"/>
</dbReference>
<keyword evidence="15" id="KW-1185">Reference proteome</keyword>
<dbReference type="PANTHER" id="PTHR45436">
    <property type="entry name" value="SENSOR HISTIDINE KINASE YKOH"/>
    <property type="match status" value="1"/>
</dbReference>
<dbReference type="GO" id="GO:0004673">
    <property type="term" value="F:protein histidine kinase activity"/>
    <property type="evidence" value="ECO:0007669"/>
    <property type="project" value="UniProtKB-EC"/>
</dbReference>
<feature type="compositionally biased region" description="Low complexity" evidence="10">
    <location>
        <begin position="996"/>
        <end position="1009"/>
    </location>
</feature>
<keyword evidence="7" id="KW-0418">Kinase</keyword>
<feature type="region of interest" description="Disordered" evidence="10">
    <location>
        <begin position="706"/>
        <end position="740"/>
    </location>
</feature>
<comment type="caution">
    <text evidence="14">The sequence shown here is derived from an EMBL/GenBank/DDBJ whole genome shotgun (WGS) entry which is preliminary data.</text>
</comment>
<feature type="transmembrane region" description="Helical" evidence="11">
    <location>
        <begin position="304"/>
        <end position="326"/>
    </location>
</feature>
<dbReference type="SUPFAM" id="SSF55874">
    <property type="entry name" value="ATPase domain of HSP90 chaperone/DNA topoisomerase II/histidine kinase"/>
    <property type="match status" value="1"/>
</dbReference>
<reference evidence="14" key="1">
    <citation type="journal article" date="2018" name="Curr. Microbiol.">
        <title>Cellulosimicrobium arenosum sp. nov., Isolated from Marine Sediment Sand.</title>
        <authorList>
            <person name="Oh M."/>
            <person name="Kim J.H."/>
            <person name="Yoon J.H."/>
            <person name="Schumann P."/>
            <person name="Kim W."/>
        </authorList>
    </citation>
    <scope>NUCLEOTIDE SEQUENCE</scope>
    <source>
        <strain evidence="14">KCTC 49039</strain>
    </source>
</reference>
<dbReference type="InterPro" id="IPR013587">
    <property type="entry name" value="Nitrate/nitrite_sensing"/>
</dbReference>
<evidence type="ECO:0000256" key="5">
    <source>
        <dbReference type="ARBA" id="ARBA00022679"/>
    </source>
</evidence>
<dbReference type="EC" id="2.7.13.3" evidence="3"/>
<evidence type="ECO:0000256" key="3">
    <source>
        <dbReference type="ARBA" id="ARBA00012438"/>
    </source>
</evidence>
<feature type="compositionally biased region" description="Low complexity" evidence="10">
    <location>
        <begin position="722"/>
        <end position="737"/>
    </location>
</feature>
<sequence>MSVRGKVLAALAVPVLVLFLAAAVISGQAITAARAASQTSALTAALAVQDVAGTAIAEERALSILEAKGVEGAREQMLAQRDVTDDELDKRDARFKRLDLSGLDPRVQTAVDETIADRAELDAVRTAIDGSGGIGELPRTDFYTNLIDGALDVPRTLADTTEDRDLAQYLDTYVVVDELLAQQALELPVAAGVIQAAQVGPVNISESQTAASLLASGDALADEARTAVRGLPGDMLLAPPGPGYQQLRRNVTSARPESIPAAAAAQWEQLAAADRQNVLPVRDDVRAQTDDKAQDFSTAATTQAIVTIAATLAAVVLSILIAGLVARTIVNPLRRLTTAAEDVRDRLPMLVEQVAVPGQGPGIDITPISVESTDEVGQLATAFNDVNSTTITVAREQAALRGSIAEMFVNVARRDQVLLNRQLAFLDDLERSEEDPGTLSNLFRLDHLATRMRRNAESLLVLAGIDSGRRVRQPMPASDVIRTASSEIELYDRVRLNLVVDPLMLGHNALNAAHLLAELLENATMFSEPHTPVEVTTGRDERFVYVTVRDHGLGMTEAEIADANRRVATNAATDVVGAQRLGLFVVGRLADRLGTKVRFSAVGEGAGTEVVVSFPAALFVPDSNVPLQAPTDPLEVARQGTQQIGAGTGQTPVFAPSTAGASAELPAVSAQNPTVEQLAPVASTTQSTPVVAEPPLAVPVDIEALTDGTTGTGMPRRRPRTADAAASAPSASLASGPETGAIVLPPLATPALPDDLPQAEESWRPPAGIAAQGATLPSRSKPAPVVEDTSSTESPVLDVSTRSALFSSFRPMGANPSEGHTVELAAAPDVTATDLPVVDDARADYEPVSSADLWAPEPAAAEQWAPAPPAAEQWVPEQHRYEELDDATRIVPPVAPAPADETHPDESYAARAHHTDVPVMEPGPASEASPEPVDEERGEVPPELTFEALPRFDELMADLPTRRSLRESQARKRGLFGRRPRPDSGPDATPAVGSVPARGAAPSTASAAAVPHESPHGTQPRPAESAPAVPARTSAFGQRPAALPAVARAEESPEATRPAVAPAGSGRADAEMSAFAPPTVAGPWNPDAAAAPDAATSSAHPPVGATGAPGSAVPAGRAPLARRNPEPLEPLDPEYIADSVEARSDWMASAVLYEEMSTLLQGSNNFQEGTLADPDDGTYQPARVDSTTTSGLARRSRGSDRDGYVDRFTARIDRDPEQLRARLSAFQSATARGRVEVQDETSSTWTPQSMDYVPDSAPQAR</sequence>
<evidence type="ECO:0000256" key="1">
    <source>
        <dbReference type="ARBA" id="ARBA00000085"/>
    </source>
</evidence>
<organism evidence="14 15">
    <name type="scientific">Cellulosimicrobium arenosum</name>
    <dbReference type="NCBI Taxonomy" id="2708133"/>
    <lineage>
        <taxon>Bacteria</taxon>
        <taxon>Bacillati</taxon>
        <taxon>Actinomycetota</taxon>
        <taxon>Actinomycetes</taxon>
        <taxon>Micrococcales</taxon>
        <taxon>Promicromonosporaceae</taxon>
        <taxon>Cellulosimicrobium</taxon>
    </lineage>
</organism>
<comment type="catalytic activity">
    <reaction evidence="1">
        <text>ATP + protein L-histidine = ADP + protein N-phospho-L-histidine.</text>
        <dbReference type="EC" id="2.7.13.3"/>
    </reaction>
</comment>
<dbReference type="PANTHER" id="PTHR45436:SF5">
    <property type="entry name" value="SENSOR HISTIDINE KINASE TRCS"/>
    <property type="match status" value="1"/>
</dbReference>
<keyword evidence="4" id="KW-0597">Phosphoprotein</keyword>
<feature type="region of interest" description="Disordered" evidence="10">
    <location>
        <begin position="1164"/>
        <end position="1203"/>
    </location>
</feature>
<feature type="domain" description="Histidine kinase" evidence="12">
    <location>
        <begin position="449"/>
        <end position="618"/>
    </location>
</feature>
<dbReference type="Gene3D" id="6.10.340.10">
    <property type="match status" value="1"/>
</dbReference>
<dbReference type="GO" id="GO:0005886">
    <property type="term" value="C:plasma membrane"/>
    <property type="evidence" value="ECO:0007669"/>
    <property type="project" value="TreeGrafter"/>
</dbReference>
<evidence type="ECO:0000256" key="11">
    <source>
        <dbReference type="SAM" id="Phobius"/>
    </source>
</evidence>
<feature type="compositionally biased region" description="Low complexity" evidence="10">
    <location>
        <begin position="1081"/>
        <end position="1102"/>
    </location>
</feature>
<feature type="compositionally biased region" description="Low complexity" evidence="10">
    <location>
        <begin position="922"/>
        <end position="931"/>
    </location>
</feature>
<protein>
    <recommendedName>
        <fullName evidence="3">histidine kinase</fullName>
        <ecNumber evidence="3">2.7.13.3</ecNumber>
    </recommendedName>
</protein>
<dbReference type="InterPro" id="IPR005467">
    <property type="entry name" value="His_kinase_dom"/>
</dbReference>
<evidence type="ECO:0000256" key="4">
    <source>
        <dbReference type="ARBA" id="ARBA00022553"/>
    </source>
</evidence>